<dbReference type="PANTHER" id="PTHR43701:SF2">
    <property type="entry name" value="MEMBRANE TRANSPORTER PROTEIN YJNA-RELATED"/>
    <property type="match status" value="1"/>
</dbReference>
<dbReference type="AlphaFoldDB" id="M1PHV3"/>
<reference evidence="8" key="1">
    <citation type="journal article" date="2013" name="Stand. Genomic Sci.">
        <title>Complete genome sequence of Desulfocapsa sulfexigens, a marine deltaproteobacterium specialized in disproportionating inorganic sulfur compounds.</title>
        <authorList>
            <person name="Finster K.W."/>
            <person name="Kjeldsen K.U."/>
            <person name="Kube M."/>
            <person name="Reinhardt R."/>
            <person name="Mussmann M."/>
            <person name="Amann R."/>
            <person name="Schreiber L."/>
        </authorList>
    </citation>
    <scope>NUCLEOTIDE SEQUENCE [LARGE SCALE GENOMIC DNA]</scope>
    <source>
        <strain evidence="8">DSM 10523 / SB164P1</strain>
    </source>
</reference>
<feature type="chain" id="PRO_5004016817" description="Probable membrane transporter protein" evidence="6">
    <location>
        <begin position="30"/>
        <end position="572"/>
    </location>
</feature>
<dbReference type="GO" id="GO:0005886">
    <property type="term" value="C:plasma membrane"/>
    <property type="evidence" value="ECO:0007669"/>
    <property type="project" value="UniProtKB-SubCell"/>
</dbReference>
<keyword evidence="3 5" id="KW-1133">Transmembrane helix</keyword>
<feature type="transmembrane region" description="Helical" evidence="5">
    <location>
        <begin position="521"/>
        <end position="538"/>
    </location>
</feature>
<evidence type="ECO:0000256" key="5">
    <source>
        <dbReference type="RuleBase" id="RU363041"/>
    </source>
</evidence>
<dbReference type="KEGG" id="dsf:UWK_02644"/>
<sequence>MMKCKQLSISLMVISIWLLALQSSSFAGATVSADKYKAGDTITIEGQIEPGQDLYIAVAQQAMFKGNVTEFAGQSSVGTYEKKKLPQNGEKAGFTMDTEIPPLYYMLTTNREAFGSDVDKKFGGPSFLFKKGQGLYNTTMFKLKKNFDEVAAKDMLGPIKTAEQWNMFKWGHENSYGIDTVVKEGNKKGKVVIFARSVIGDASSGNYWDKGTSINLDKATGNFKASFKSFRHTAPDTGFDVYVNGTKSGSYTIEKNGFWLAKGYRYMNPLVVVIGAILVGTYFSMIGAAGGMLMGAFQALFVQTAGPVGINAANVLRPSNIALTLFSPLGSFYRFAVVEKRVAWPVGLSFGAGIFIGSIWLGTYVTQYVSMTAYKEWLGVLVVIMGIKTLMELTPGAMNKRKNIKAMTQKFNAAVKKAKETGEAMEMGSIEPIKTGITDYRFKFWGEEFRINPLLFAILGIIVGIVSRAFGIGGGFLLVPMMTTIAALPMYVAVPISLVGTCFSSIGSFIGYVLNGYLPDMVLAGAIIIGGFAGGMLGSRCQKMFSEKTLKIVLACTLFFLFFRFLKIEYWI</sequence>
<evidence type="ECO:0000256" key="2">
    <source>
        <dbReference type="ARBA" id="ARBA00022692"/>
    </source>
</evidence>
<feature type="transmembrane region" description="Helical" evidence="5">
    <location>
        <begin position="550"/>
        <end position="566"/>
    </location>
</feature>
<organism evidence="7 8">
    <name type="scientific">Desulfocapsa sulfexigens (strain DSM 10523 / SB164P1)</name>
    <dbReference type="NCBI Taxonomy" id="1167006"/>
    <lineage>
        <taxon>Bacteria</taxon>
        <taxon>Pseudomonadati</taxon>
        <taxon>Thermodesulfobacteriota</taxon>
        <taxon>Desulfobulbia</taxon>
        <taxon>Desulfobulbales</taxon>
        <taxon>Desulfocapsaceae</taxon>
        <taxon>Desulfocapsa</taxon>
    </lineage>
</organism>
<dbReference type="InterPro" id="IPR051598">
    <property type="entry name" value="TSUP/Inactive_protease-like"/>
</dbReference>
<keyword evidence="4 5" id="KW-0472">Membrane</keyword>
<keyword evidence="2 5" id="KW-0812">Transmembrane</keyword>
<keyword evidence="5" id="KW-1003">Cell membrane</keyword>
<evidence type="ECO:0000256" key="3">
    <source>
        <dbReference type="ARBA" id="ARBA00022989"/>
    </source>
</evidence>
<proteinExistence type="inferred from homology"/>
<evidence type="ECO:0000256" key="6">
    <source>
        <dbReference type="SAM" id="SignalP"/>
    </source>
</evidence>
<keyword evidence="8" id="KW-1185">Reference proteome</keyword>
<feature type="transmembrane region" description="Helical" evidence="5">
    <location>
        <begin position="270"/>
        <end position="294"/>
    </location>
</feature>
<keyword evidence="6" id="KW-0732">Signal</keyword>
<evidence type="ECO:0000256" key="4">
    <source>
        <dbReference type="ARBA" id="ARBA00023136"/>
    </source>
</evidence>
<gene>
    <name evidence="7" type="ordered locus">UWK_02644</name>
</gene>
<accession>M1PHV3</accession>
<dbReference type="STRING" id="1167006.UWK_02644"/>
<dbReference type="EMBL" id="CP003985">
    <property type="protein sequence ID" value="AGF79180.1"/>
    <property type="molecule type" value="Genomic_DNA"/>
</dbReference>
<feature type="transmembrane region" description="Helical" evidence="5">
    <location>
        <begin position="454"/>
        <end position="479"/>
    </location>
</feature>
<protein>
    <recommendedName>
        <fullName evidence="5">Probable membrane transporter protein</fullName>
    </recommendedName>
</protein>
<comment type="subcellular location">
    <subcellularLocation>
        <location evidence="5">Cell membrane</location>
        <topology evidence="5">Multi-pass membrane protein</topology>
    </subcellularLocation>
    <subcellularLocation>
        <location evidence="1">Membrane</location>
        <topology evidence="1">Multi-pass membrane protein</topology>
    </subcellularLocation>
</comment>
<dbReference type="Proteomes" id="UP000011721">
    <property type="component" value="Chromosome"/>
</dbReference>
<dbReference type="eggNOG" id="COG0730">
    <property type="taxonomic scope" value="Bacteria"/>
</dbReference>
<feature type="transmembrane region" description="Helical" evidence="5">
    <location>
        <begin position="491"/>
        <end position="515"/>
    </location>
</feature>
<dbReference type="RefSeq" id="WP_015404866.1">
    <property type="nucleotide sequence ID" value="NC_020304.1"/>
</dbReference>
<dbReference type="PANTHER" id="PTHR43701">
    <property type="entry name" value="MEMBRANE TRANSPORTER PROTEIN MJ0441-RELATED"/>
    <property type="match status" value="1"/>
</dbReference>
<feature type="transmembrane region" description="Helical" evidence="5">
    <location>
        <begin position="342"/>
        <end position="365"/>
    </location>
</feature>
<evidence type="ECO:0000313" key="8">
    <source>
        <dbReference type="Proteomes" id="UP000011721"/>
    </source>
</evidence>
<name>M1PHV3_DESSD</name>
<dbReference type="PATRIC" id="fig|1167006.5.peg.2863"/>
<evidence type="ECO:0000313" key="7">
    <source>
        <dbReference type="EMBL" id="AGF79180.1"/>
    </source>
</evidence>
<feature type="signal peptide" evidence="6">
    <location>
        <begin position="1"/>
        <end position="29"/>
    </location>
</feature>
<dbReference type="HOGENOM" id="CLU_480401_0_0_7"/>
<dbReference type="Pfam" id="PF01925">
    <property type="entry name" value="TauE"/>
    <property type="match status" value="1"/>
</dbReference>
<dbReference type="InterPro" id="IPR002781">
    <property type="entry name" value="TM_pro_TauE-like"/>
</dbReference>
<evidence type="ECO:0000256" key="1">
    <source>
        <dbReference type="ARBA" id="ARBA00004141"/>
    </source>
</evidence>
<comment type="similarity">
    <text evidence="5">Belongs to the 4-toluene sulfonate uptake permease (TSUP) (TC 2.A.102) family.</text>
</comment>
<feature type="transmembrane region" description="Helical" evidence="5">
    <location>
        <begin position="377"/>
        <end position="398"/>
    </location>
</feature>